<accession>A0A6J0BZ12</accession>
<organism evidence="4">
    <name type="scientific">Neodiprion lecontei</name>
    <name type="common">Redheaded pine sawfly</name>
    <dbReference type="NCBI Taxonomy" id="441921"/>
    <lineage>
        <taxon>Eukaryota</taxon>
        <taxon>Metazoa</taxon>
        <taxon>Ecdysozoa</taxon>
        <taxon>Arthropoda</taxon>
        <taxon>Hexapoda</taxon>
        <taxon>Insecta</taxon>
        <taxon>Pterygota</taxon>
        <taxon>Neoptera</taxon>
        <taxon>Endopterygota</taxon>
        <taxon>Hymenoptera</taxon>
        <taxon>Tenthredinoidea</taxon>
        <taxon>Diprionidae</taxon>
        <taxon>Diprioninae</taxon>
        <taxon>Neodiprion</taxon>
    </lineage>
</organism>
<dbReference type="Pfam" id="PF09133">
    <property type="entry name" value="SANTA"/>
    <property type="match status" value="1"/>
</dbReference>
<sequence>MAEQEKSFKALQDDERLKKLQRRLKLNQIKGLNSSLRLLSSPQSSMSVISSIQGDSALSDVSYCSPSHNSSRTGSVITSSINFRKVPSKNLNTQGPVEPGTSSVIEQSLDSQKMNNDRAMMPPPSLAIDVRKKQSLEVAKQNKYHHNSNEALNCATGTSPVPNYDGKASCGPRNSDNSIRRDTPSTEHNATVNGGSPKEGTRSNETSKRNGRVFTNWIVRLNDHGQICIKGKMESGEHVRSKAVKKRLNATTVLSVMHHKYHLLGNIHDLKEELPEYIRGKFFNGFPTDWENVRQIWQSYVASGCSQRFRWPRPIADSDDDLLSDITDLPVLNSTKTETILKASSSTVPSNELATKKTTNRPRIETAPESGISEIDVDIGFVRSAAIESSSVRAKMTEALQTSGKNCVDQTSQTLVDLLKSNNQPTSTNILSKEEPVLQKSANMIPKWKIDVIVDNLMNKNCSIEYIQKVIEAINCINELFTMSCTDNNQTTSDKGISVNESNVEKVNVSRDRSNSNFQNTKQTAAAISRCSSLSLASSSESEPELPPKNNTFMCQESARLRNNKGTNCKSPESLKSQISSITQKSVSRNNLSDSTLTKAPTPKHDGNDQKRKDNRAAPCLGTPTMSRIESPGKSSKKSRYNEKLIFDTTDSDTDLAGQNNERTGLVNNSYPGNKAFRRVLGPKRSAVPNEKIVNKSKGISGEVDSDISIIDSYIGPCQKTTAVNIDRTHDSSKHDHHKETPIENFELVNNERNDHVQSGNGLPKGPENFSLDTSDPNVTPQQIGDSCTVRLTKINLDQHNASANNNGTPSRSERIASLRKRRKVDSGRGNDELPESDSENFSLRMSSRGRRILPRLDYWNGERVFLRDQKLVYSPGMPDTTLSSANSNISKKLLISPNKTTLSEPTLPQATAKNLNRIPKVSKDWSQFENEHRNRNASSNTGILSEITENQRPTSHHSWTRDRRSNRRLHDKSLSNEKQTRRTTQRHGPSSSEEEATPVQVTRRKRRRMY</sequence>
<feature type="region of interest" description="Disordered" evidence="1">
    <location>
        <begin position="799"/>
        <end position="842"/>
    </location>
</feature>
<feature type="compositionally biased region" description="Basic and acidic residues" evidence="1">
    <location>
        <begin position="199"/>
        <end position="208"/>
    </location>
</feature>
<feature type="region of interest" description="Disordered" evidence="1">
    <location>
        <begin position="563"/>
        <end position="642"/>
    </location>
</feature>
<feature type="region of interest" description="Disordered" evidence="1">
    <location>
        <begin position="928"/>
        <end position="1011"/>
    </location>
</feature>
<dbReference type="KEGG" id="nlo:107224155"/>
<proteinExistence type="predicted"/>
<evidence type="ECO:0000313" key="3">
    <source>
        <dbReference type="Proteomes" id="UP000829291"/>
    </source>
</evidence>
<protein>
    <submittedName>
        <fullName evidence="4">Uncharacterized protein LOC107224155 isoform X1</fullName>
    </submittedName>
</protein>
<dbReference type="InterPro" id="IPR015216">
    <property type="entry name" value="SANTA"/>
</dbReference>
<dbReference type="OrthoDB" id="118550at2759"/>
<feature type="compositionally biased region" description="Polar residues" evidence="1">
    <location>
        <begin position="937"/>
        <end position="958"/>
    </location>
</feature>
<reference evidence="4" key="1">
    <citation type="submission" date="2025-08" db="UniProtKB">
        <authorList>
            <consortium name="RefSeq"/>
        </authorList>
    </citation>
    <scope>IDENTIFICATION</scope>
    <source>
        <tissue evidence="4">Thorax and Abdomen</tissue>
    </source>
</reference>
<dbReference type="InParanoid" id="A0A6J0BZ12"/>
<dbReference type="GeneID" id="107224155"/>
<dbReference type="RefSeq" id="XP_015519585.2">
    <property type="nucleotide sequence ID" value="XM_015664099.2"/>
</dbReference>
<dbReference type="AlphaFoldDB" id="A0A6J0BZ12"/>
<name>A0A6J0BZ12_NEOLC</name>
<feature type="compositionally biased region" description="Polar residues" evidence="1">
    <location>
        <begin position="564"/>
        <end position="599"/>
    </location>
</feature>
<keyword evidence="3" id="KW-1185">Reference proteome</keyword>
<evidence type="ECO:0000313" key="4">
    <source>
        <dbReference type="RefSeq" id="XP_015519585.2"/>
    </source>
</evidence>
<feature type="compositionally biased region" description="Polar residues" evidence="1">
    <location>
        <begin position="799"/>
        <end position="811"/>
    </location>
</feature>
<feature type="compositionally biased region" description="Basic and acidic residues" evidence="1">
    <location>
        <begin position="972"/>
        <end position="981"/>
    </location>
</feature>
<evidence type="ECO:0000256" key="1">
    <source>
        <dbReference type="SAM" id="MobiDB-lite"/>
    </source>
</evidence>
<feature type="compositionally biased region" description="Polar residues" evidence="1">
    <location>
        <begin position="771"/>
        <end position="785"/>
    </location>
</feature>
<feature type="region of interest" description="Disordered" evidence="1">
    <location>
        <begin position="754"/>
        <end position="785"/>
    </location>
</feature>
<feature type="compositionally biased region" description="Basic and acidic residues" evidence="1">
    <location>
        <begin position="603"/>
        <end position="616"/>
    </location>
</feature>
<feature type="domain" description="SANTA" evidence="2">
    <location>
        <begin position="215"/>
        <end position="292"/>
    </location>
</feature>
<gene>
    <name evidence="4" type="primary">LOC107224155</name>
</gene>
<dbReference type="Proteomes" id="UP000829291">
    <property type="component" value="Chromosome 4"/>
</dbReference>
<evidence type="ECO:0000259" key="2">
    <source>
        <dbReference type="Pfam" id="PF09133"/>
    </source>
</evidence>
<feature type="region of interest" description="Disordered" evidence="1">
    <location>
        <begin position="165"/>
        <end position="209"/>
    </location>
</feature>